<keyword evidence="2" id="KW-0732">Signal</keyword>
<feature type="domain" description="Transglycosylase SLT" evidence="3">
    <location>
        <begin position="27"/>
        <end position="311"/>
    </location>
</feature>
<comment type="caution">
    <text evidence="4">The sequence shown here is derived from an EMBL/GenBank/DDBJ whole genome shotgun (WGS) entry which is preliminary data.</text>
</comment>
<feature type="signal peptide" evidence="2">
    <location>
        <begin position="1"/>
        <end position="19"/>
    </location>
</feature>
<dbReference type="InterPro" id="IPR011757">
    <property type="entry name" value="Lytic_transglycosylase_MltB"/>
</dbReference>
<dbReference type="CDD" id="cd13399">
    <property type="entry name" value="Slt35-like"/>
    <property type="match status" value="1"/>
</dbReference>
<protein>
    <submittedName>
        <fullName evidence="4">Membrane-bound lytic murein transglycosylase B</fullName>
    </submittedName>
</protein>
<feature type="active site" evidence="1">
    <location>
        <position position="119"/>
    </location>
</feature>
<evidence type="ECO:0000259" key="3">
    <source>
        <dbReference type="Pfam" id="PF13406"/>
    </source>
</evidence>
<organism evidence="4 5">
    <name type="scientific">Inmirania thermothiophila</name>
    <dbReference type="NCBI Taxonomy" id="1750597"/>
    <lineage>
        <taxon>Bacteria</taxon>
        <taxon>Pseudomonadati</taxon>
        <taxon>Pseudomonadota</taxon>
        <taxon>Gammaproteobacteria</taxon>
        <taxon>Chromatiales</taxon>
        <taxon>Ectothiorhodospiraceae</taxon>
        <taxon>Inmirania</taxon>
    </lineage>
</organism>
<dbReference type="RefSeq" id="WP_123400066.1">
    <property type="nucleotide sequence ID" value="NZ_RJVI01000001.1"/>
</dbReference>
<evidence type="ECO:0000256" key="1">
    <source>
        <dbReference type="PIRSR" id="PIRSR611757-1"/>
    </source>
</evidence>
<proteinExistence type="predicted"/>
<dbReference type="EMBL" id="RJVI01000001">
    <property type="protein sequence ID" value="ROR34686.1"/>
    <property type="molecule type" value="Genomic_DNA"/>
</dbReference>
<accession>A0A3N1Y788</accession>
<dbReference type="GO" id="GO:0009253">
    <property type="term" value="P:peptidoglycan catabolic process"/>
    <property type="evidence" value="ECO:0007669"/>
    <property type="project" value="TreeGrafter"/>
</dbReference>
<dbReference type="OrthoDB" id="9772911at2"/>
<dbReference type="Gene3D" id="1.10.8.350">
    <property type="entry name" value="Bacterial muramidase"/>
    <property type="match status" value="1"/>
</dbReference>
<dbReference type="Proteomes" id="UP000276634">
    <property type="component" value="Unassembled WGS sequence"/>
</dbReference>
<gene>
    <name evidence="4" type="ORF">EDC57_0587</name>
</gene>
<dbReference type="InterPro" id="IPR031304">
    <property type="entry name" value="SLT_2"/>
</dbReference>
<name>A0A3N1Y788_9GAMM</name>
<reference evidence="4 5" key="1">
    <citation type="submission" date="2018-11" db="EMBL/GenBank/DDBJ databases">
        <title>Genomic Encyclopedia of Type Strains, Phase IV (KMG-IV): sequencing the most valuable type-strain genomes for metagenomic binning, comparative biology and taxonomic classification.</title>
        <authorList>
            <person name="Goeker M."/>
        </authorList>
    </citation>
    <scope>NUCLEOTIDE SEQUENCE [LARGE SCALE GENOMIC DNA]</scope>
    <source>
        <strain evidence="4 5">DSM 100275</strain>
    </source>
</reference>
<dbReference type="AlphaFoldDB" id="A0A3N1Y788"/>
<sequence>MARRSLAAVLLLAAAGAGAAPAEFPGLETFLERMVREHGFDRDRLAALFAGVRLEQRILDAIARPAEARPWRDYRPIFVNEARIEEGARFWAANRGLLGEVEARYGVDPAVVVAILGVETRYGRHRGGYRVLDALSTLAFAWPPRAAFFRRELEQFLLLARETGIDPAAVTGSYAGAMGPPQFIPSSYRRYAVDFDGDGDRDLWSLPDALGSIGNYLARHGWRRGGPVAMPVRVTGDFASLLDPDLHLARSAGALRRAGVEPLGAVDDDEPAALILLAGEAQPVLVFTNFRVITRYNRSPLYAMAVHELAEAVRGRLQRQARR</sequence>
<evidence type="ECO:0000313" key="5">
    <source>
        <dbReference type="Proteomes" id="UP000276634"/>
    </source>
</evidence>
<dbReference type="InterPro" id="IPR023346">
    <property type="entry name" value="Lysozyme-like_dom_sf"/>
</dbReference>
<feature type="chain" id="PRO_5018060742" evidence="2">
    <location>
        <begin position="20"/>
        <end position="323"/>
    </location>
</feature>
<dbReference type="NCBIfam" id="TIGR02282">
    <property type="entry name" value="MltB"/>
    <property type="match status" value="1"/>
</dbReference>
<dbReference type="SUPFAM" id="SSF53955">
    <property type="entry name" value="Lysozyme-like"/>
    <property type="match status" value="1"/>
</dbReference>
<dbReference type="Gene3D" id="1.10.530.10">
    <property type="match status" value="1"/>
</dbReference>
<dbReference type="Pfam" id="PF13406">
    <property type="entry name" value="SLT_2"/>
    <property type="match status" value="1"/>
</dbReference>
<dbReference type="FunFam" id="1.10.8.350:FF:000001">
    <property type="entry name" value="Lytic murein transglycosylase B"/>
    <property type="match status" value="1"/>
</dbReference>
<keyword evidence="5" id="KW-1185">Reference proteome</keyword>
<dbReference type="PANTHER" id="PTHR30163:SF9">
    <property type="entry name" value="MEMBRANE-BOUND LYTIC MUREIN TRANSGLYCOSYLASE B"/>
    <property type="match status" value="1"/>
</dbReference>
<evidence type="ECO:0000256" key="2">
    <source>
        <dbReference type="SAM" id="SignalP"/>
    </source>
</evidence>
<dbReference type="InterPro" id="IPR043426">
    <property type="entry name" value="MltB-like"/>
</dbReference>
<dbReference type="PANTHER" id="PTHR30163">
    <property type="entry name" value="MEMBRANE-BOUND LYTIC MUREIN TRANSGLYCOSYLASE B"/>
    <property type="match status" value="1"/>
</dbReference>
<dbReference type="GO" id="GO:0008933">
    <property type="term" value="F:peptidoglycan lytic transglycosylase activity"/>
    <property type="evidence" value="ECO:0007669"/>
    <property type="project" value="TreeGrafter"/>
</dbReference>
<evidence type="ECO:0000313" key="4">
    <source>
        <dbReference type="EMBL" id="ROR34686.1"/>
    </source>
</evidence>